<dbReference type="CDD" id="cd04187">
    <property type="entry name" value="DPM1_like_bac"/>
    <property type="match status" value="1"/>
</dbReference>
<reference evidence="11" key="2">
    <citation type="journal article" date="2014" name="ISME J.">
        <title>Microbial stratification in low pH oxic and suboxic macroscopic growths along an acid mine drainage.</title>
        <authorList>
            <person name="Mendez-Garcia C."/>
            <person name="Mesa V."/>
            <person name="Sprenger R.R."/>
            <person name="Richter M."/>
            <person name="Diez M.S."/>
            <person name="Solano J."/>
            <person name="Bargiela R."/>
            <person name="Golyshina O.V."/>
            <person name="Manteca A."/>
            <person name="Ramos J.L."/>
            <person name="Gallego J.R."/>
            <person name="Llorente I."/>
            <person name="Martins Dos Santos V.A."/>
            <person name="Jensen O.N."/>
            <person name="Pelaez A.I."/>
            <person name="Sanchez J."/>
            <person name="Ferrer M."/>
        </authorList>
    </citation>
    <scope>NUCLEOTIDE SEQUENCE</scope>
</reference>
<feature type="transmembrane region" description="Helical" evidence="9">
    <location>
        <begin position="263"/>
        <end position="284"/>
    </location>
</feature>
<dbReference type="PANTHER" id="PTHR48090">
    <property type="entry name" value="UNDECAPRENYL-PHOSPHATE 4-DEOXY-4-FORMAMIDO-L-ARABINOSE TRANSFERASE-RELATED"/>
    <property type="match status" value="1"/>
</dbReference>
<dbReference type="InterPro" id="IPR001173">
    <property type="entry name" value="Glyco_trans_2-like"/>
</dbReference>
<reference evidence="11" key="1">
    <citation type="submission" date="2013-08" db="EMBL/GenBank/DDBJ databases">
        <authorList>
            <person name="Mendez C."/>
            <person name="Richter M."/>
            <person name="Ferrer M."/>
            <person name="Sanchez J."/>
        </authorList>
    </citation>
    <scope>NUCLEOTIDE SEQUENCE</scope>
</reference>
<protein>
    <submittedName>
        <fullName evidence="11">Glycosyl transferase family protein</fullName>
    </submittedName>
</protein>
<keyword evidence="7 9" id="KW-0472">Membrane</keyword>
<dbReference type="InterPro" id="IPR029044">
    <property type="entry name" value="Nucleotide-diphossugar_trans"/>
</dbReference>
<dbReference type="SUPFAM" id="SSF53448">
    <property type="entry name" value="Nucleotide-diphospho-sugar transferases"/>
    <property type="match status" value="1"/>
</dbReference>
<keyword evidence="1" id="KW-1003">Cell membrane</keyword>
<evidence type="ECO:0000256" key="2">
    <source>
        <dbReference type="ARBA" id="ARBA00022676"/>
    </source>
</evidence>
<dbReference type="GO" id="GO:0005886">
    <property type="term" value="C:plasma membrane"/>
    <property type="evidence" value="ECO:0007669"/>
    <property type="project" value="TreeGrafter"/>
</dbReference>
<proteinExistence type="predicted"/>
<evidence type="ECO:0000256" key="1">
    <source>
        <dbReference type="ARBA" id="ARBA00022475"/>
    </source>
</evidence>
<feature type="compositionally biased region" description="Basic and acidic residues" evidence="8">
    <location>
        <begin position="331"/>
        <end position="340"/>
    </location>
</feature>
<organism evidence="11">
    <name type="scientific">mine drainage metagenome</name>
    <dbReference type="NCBI Taxonomy" id="410659"/>
    <lineage>
        <taxon>unclassified sequences</taxon>
        <taxon>metagenomes</taxon>
        <taxon>ecological metagenomes</taxon>
    </lineage>
</organism>
<accession>T0ZI86</accession>
<gene>
    <name evidence="11" type="ORF">B1A_15113</name>
</gene>
<dbReference type="AlphaFoldDB" id="T0ZI86"/>
<dbReference type="Pfam" id="PF00535">
    <property type="entry name" value="Glycos_transf_2"/>
    <property type="match status" value="1"/>
</dbReference>
<name>T0ZI86_9ZZZZ</name>
<feature type="compositionally biased region" description="Basic and acidic residues" evidence="8">
    <location>
        <begin position="349"/>
        <end position="364"/>
    </location>
</feature>
<feature type="region of interest" description="Disordered" evidence="8">
    <location>
        <begin position="313"/>
        <end position="364"/>
    </location>
</feature>
<evidence type="ECO:0000259" key="10">
    <source>
        <dbReference type="Pfam" id="PF00535"/>
    </source>
</evidence>
<feature type="compositionally biased region" description="Low complexity" evidence="8">
    <location>
        <begin position="317"/>
        <end position="330"/>
    </location>
</feature>
<evidence type="ECO:0000256" key="3">
    <source>
        <dbReference type="ARBA" id="ARBA00022679"/>
    </source>
</evidence>
<dbReference type="InterPro" id="IPR050256">
    <property type="entry name" value="Glycosyltransferase_2"/>
</dbReference>
<dbReference type="GO" id="GO:0009103">
    <property type="term" value="P:lipopolysaccharide biosynthetic process"/>
    <property type="evidence" value="ECO:0007669"/>
    <property type="project" value="UniProtKB-KW"/>
</dbReference>
<dbReference type="EMBL" id="AUZX01011088">
    <property type="protein sequence ID" value="EQD44408.1"/>
    <property type="molecule type" value="Genomic_DNA"/>
</dbReference>
<evidence type="ECO:0000256" key="8">
    <source>
        <dbReference type="SAM" id="MobiDB-lite"/>
    </source>
</evidence>
<evidence type="ECO:0000256" key="7">
    <source>
        <dbReference type="ARBA" id="ARBA00023136"/>
    </source>
</evidence>
<evidence type="ECO:0000313" key="11">
    <source>
        <dbReference type="EMBL" id="EQD44408.1"/>
    </source>
</evidence>
<evidence type="ECO:0000256" key="6">
    <source>
        <dbReference type="ARBA" id="ARBA00022989"/>
    </source>
</evidence>
<keyword evidence="4 9" id="KW-0812">Transmembrane</keyword>
<dbReference type="GO" id="GO:0099621">
    <property type="term" value="F:undecaprenyl-phosphate 4-deoxy-4-formamido-L-arabinose transferase activity"/>
    <property type="evidence" value="ECO:0007669"/>
    <property type="project" value="TreeGrafter"/>
</dbReference>
<keyword evidence="6 9" id="KW-1133">Transmembrane helix</keyword>
<evidence type="ECO:0000256" key="5">
    <source>
        <dbReference type="ARBA" id="ARBA00022985"/>
    </source>
</evidence>
<feature type="transmembrane region" description="Helical" evidence="9">
    <location>
        <begin position="230"/>
        <end position="251"/>
    </location>
</feature>
<sequence length="364" mass="40440">MSATISVVIPVYNEEAGLEALAERLYPVLDALGRGYEVIFVDDGSRDRSAAVLRQLFERRPQRTRVVLLTRNAGQHMAILAGFAHTRGDYVITLDADLQNPPEEIGKLVAAMDQGADYVGTVRARRRDALWRKAASRLMNRVRERTTQIRISDQGCMLRGYHRTIVDAINRCLEVSTFVPALAYTFARHPVEIEVAHSERLAGKSKYSIYRLIRLNFDLLTGFSVVPLQFFTMVGMVVALISLAFVVVLAVQRIFIGPEVQGVFTLFGLAFFFIGILLVSVGVMGEYVGRIYEQVRQRPRYTITAILESEPLQGEFPGTASGPASAAGSSPDHRRGDLEPPSRANPALDHTEMLRAEHEPGRTP</sequence>
<dbReference type="Gene3D" id="3.90.550.10">
    <property type="entry name" value="Spore Coat Polysaccharide Biosynthesis Protein SpsA, Chain A"/>
    <property type="match status" value="1"/>
</dbReference>
<comment type="caution">
    <text evidence="11">The sequence shown here is derived from an EMBL/GenBank/DDBJ whole genome shotgun (WGS) entry which is preliminary data.</text>
</comment>
<dbReference type="PANTHER" id="PTHR48090:SF3">
    <property type="entry name" value="UNDECAPRENYL-PHOSPHATE 4-DEOXY-4-FORMAMIDO-L-ARABINOSE TRANSFERASE"/>
    <property type="match status" value="1"/>
</dbReference>
<keyword evidence="2" id="KW-0328">Glycosyltransferase</keyword>
<evidence type="ECO:0000256" key="9">
    <source>
        <dbReference type="SAM" id="Phobius"/>
    </source>
</evidence>
<keyword evidence="5" id="KW-0448">Lipopolysaccharide biosynthesis</keyword>
<keyword evidence="3 11" id="KW-0808">Transferase</keyword>
<evidence type="ECO:0000256" key="4">
    <source>
        <dbReference type="ARBA" id="ARBA00022692"/>
    </source>
</evidence>
<feature type="domain" description="Glycosyltransferase 2-like" evidence="10">
    <location>
        <begin position="6"/>
        <end position="167"/>
    </location>
</feature>